<dbReference type="Gene3D" id="3.40.50.300">
    <property type="entry name" value="P-loop containing nucleotide triphosphate hydrolases"/>
    <property type="match status" value="1"/>
</dbReference>
<dbReference type="PANTHER" id="PTHR32301:SF6">
    <property type="entry name" value="GOLVESIN-RELATED"/>
    <property type="match status" value="1"/>
</dbReference>
<dbReference type="PANTHER" id="PTHR32301">
    <property type="entry name" value="COUNTIN RECEPTOR CNR3-RELATED"/>
    <property type="match status" value="1"/>
</dbReference>
<comment type="caution">
    <text evidence="1">The sequence shown here is derived from an EMBL/GenBank/DDBJ whole genome shotgun (WGS) entry which is preliminary data.</text>
</comment>
<accession>A0AAW7IT10</accession>
<dbReference type="GO" id="GO:0016020">
    <property type="term" value="C:membrane"/>
    <property type="evidence" value="ECO:0007669"/>
    <property type="project" value="InterPro"/>
</dbReference>
<protein>
    <submittedName>
        <fullName evidence="1">Sulfotransferase family 2 domain-containing protein</fullName>
    </submittedName>
</protein>
<dbReference type="RefSeq" id="WP_289320264.1">
    <property type="nucleotide sequence ID" value="NZ_JAUCEY010000008.1"/>
</dbReference>
<dbReference type="EMBL" id="JAUCEY010000008">
    <property type="protein sequence ID" value="MDM5453433.1"/>
    <property type="molecule type" value="Genomic_DNA"/>
</dbReference>
<organism evidence="1 2">
    <name type="scientific">Peribacillus simplex</name>
    <dbReference type="NCBI Taxonomy" id="1478"/>
    <lineage>
        <taxon>Bacteria</taxon>
        <taxon>Bacillati</taxon>
        <taxon>Bacillota</taxon>
        <taxon>Bacilli</taxon>
        <taxon>Bacillales</taxon>
        <taxon>Bacillaceae</taxon>
        <taxon>Peribacillus</taxon>
    </lineage>
</organism>
<reference evidence="1" key="1">
    <citation type="submission" date="2023-06" db="EMBL/GenBank/DDBJ databases">
        <title>Comparative genomics of Bacillaceae isolates and their secondary metabolite potential.</title>
        <authorList>
            <person name="Song L."/>
            <person name="Nielsen L.J."/>
            <person name="Mohite O."/>
            <person name="Xu X."/>
            <person name="Weber T."/>
            <person name="Kovacs A.T."/>
        </authorList>
    </citation>
    <scope>NUCLEOTIDE SEQUENCE</scope>
    <source>
        <strain evidence="1">D8_B_37</strain>
    </source>
</reference>
<dbReference type="InterPro" id="IPR005331">
    <property type="entry name" value="Sulfotransferase"/>
</dbReference>
<name>A0AAW7IT10_9BACI</name>
<gene>
    <name evidence="1" type="ORF">QUF89_14740</name>
</gene>
<proteinExistence type="predicted"/>
<dbReference type="AlphaFoldDB" id="A0AAW7IT10"/>
<dbReference type="Pfam" id="PF03567">
    <property type="entry name" value="Sulfotransfer_2"/>
    <property type="match status" value="1"/>
</dbReference>
<dbReference type="GO" id="GO:0008146">
    <property type="term" value="F:sulfotransferase activity"/>
    <property type="evidence" value="ECO:0007669"/>
    <property type="project" value="InterPro"/>
</dbReference>
<sequence>MSEELLDIFMHVPKTGGTTLSEILRKQYEVNEIFDHDSYEYKIKKVDQLEEEEKKKIKAVAGHYYYGIHQHFSKPSNYFTMLRDPVDRVISLYFFLKNQPGYERVREMTLEEFVLRDPEAQNLQTMLVSGDPDYPDIKKAKENLKTFSVVGVTELFNETLFCLKKEYAWGDIHYIRKNITKNRLAKEEVPSDIINLIKKYNAMDMELYNLAKELLYKKLKSLTVDEQKQLEKFKLEQSALN</sequence>
<dbReference type="SUPFAM" id="SSF52540">
    <property type="entry name" value="P-loop containing nucleoside triphosphate hydrolases"/>
    <property type="match status" value="1"/>
</dbReference>
<dbReference type="Proteomes" id="UP001234602">
    <property type="component" value="Unassembled WGS sequence"/>
</dbReference>
<evidence type="ECO:0000313" key="2">
    <source>
        <dbReference type="Proteomes" id="UP001234602"/>
    </source>
</evidence>
<evidence type="ECO:0000313" key="1">
    <source>
        <dbReference type="EMBL" id="MDM5453433.1"/>
    </source>
</evidence>
<dbReference type="InterPro" id="IPR053259">
    <property type="entry name" value="Golvesin-related_Golgi"/>
</dbReference>
<dbReference type="InterPro" id="IPR027417">
    <property type="entry name" value="P-loop_NTPase"/>
</dbReference>